<evidence type="ECO:0000259" key="1">
    <source>
        <dbReference type="Pfam" id="PF12867"/>
    </source>
</evidence>
<evidence type="ECO:0000313" key="2">
    <source>
        <dbReference type="EMBL" id="AFV88787.1"/>
    </source>
</evidence>
<accession>K7S2K3</accession>
<dbReference type="Pfam" id="PF12867">
    <property type="entry name" value="DinB_2"/>
    <property type="match status" value="1"/>
</dbReference>
<evidence type="ECO:0000313" key="3">
    <source>
        <dbReference type="Proteomes" id="UP000000214"/>
    </source>
</evidence>
<dbReference type="STRING" id="1171373.PACID_09520"/>
<dbReference type="HOGENOM" id="CLU_105789_0_1_11"/>
<dbReference type="RefSeq" id="WP_015069698.1">
    <property type="nucleotide sequence ID" value="NC_019395.1"/>
</dbReference>
<feature type="domain" description="DinB-like" evidence="1">
    <location>
        <begin position="27"/>
        <end position="155"/>
    </location>
</feature>
<dbReference type="InterPro" id="IPR024775">
    <property type="entry name" value="DinB-like"/>
</dbReference>
<protein>
    <submittedName>
        <fullName evidence="2">DinB_2 domain-containing protein</fullName>
    </submittedName>
</protein>
<dbReference type="SUPFAM" id="SSF109854">
    <property type="entry name" value="DinB/YfiT-like putative metalloenzymes"/>
    <property type="match status" value="1"/>
</dbReference>
<gene>
    <name evidence="2" type="ordered locus">PACID_09520</name>
</gene>
<proteinExistence type="predicted"/>
<name>K7S2K3_ACIA4</name>
<reference evidence="2 3" key="1">
    <citation type="journal article" date="2012" name="BMC Genomics">
        <title>The genome sequence of Propionibacterium acidipropionici provides insights into its biotechnological and industrial potential.</title>
        <authorList>
            <person name="Parizzi L.P."/>
            <person name="Grassi M.C."/>
            <person name="Llerena L.A."/>
            <person name="Carazzolle M.F."/>
            <person name="Queiroz V.L."/>
            <person name="Lunardi I."/>
            <person name="Zeidler A.F."/>
            <person name="Teixeira P.J."/>
            <person name="Mieczkowski P."/>
            <person name="Rincones J."/>
            <person name="Pereira G.A."/>
        </authorList>
    </citation>
    <scope>NUCLEOTIDE SEQUENCE [LARGE SCALE GENOMIC DNA]</scope>
    <source>
        <strain evidence="3">ATCC 4875 / DSM 20272 / JCM 6432 / NBRC 12425 / NCIMB 8070</strain>
    </source>
</reference>
<dbReference type="InterPro" id="IPR034660">
    <property type="entry name" value="DinB/YfiT-like"/>
</dbReference>
<dbReference type="Gene3D" id="1.20.120.450">
    <property type="entry name" value="dinb family like domain"/>
    <property type="match status" value="1"/>
</dbReference>
<organism evidence="2 3">
    <name type="scientific">Acidipropionibacterium acidipropionici (strain ATCC 4875 / DSM 20272 / JCM 6432 / NBRC 12425 / NCIMB 8070 / 4)</name>
    <name type="common">Propionibacterium acidipropionici</name>
    <dbReference type="NCBI Taxonomy" id="1171373"/>
    <lineage>
        <taxon>Bacteria</taxon>
        <taxon>Bacillati</taxon>
        <taxon>Actinomycetota</taxon>
        <taxon>Actinomycetes</taxon>
        <taxon>Propionibacteriales</taxon>
        <taxon>Propionibacteriaceae</taxon>
        <taxon>Acidipropionibacterium</taxon>
    </lineage>
</organism>
<dbReference type="PATRIC" id="fig|1171373.8.peg.961"/>
<dbReference type="KEGG" id="pbo:PACID_09520"/>
<dbReference type="eggNOG" id="COG2230">
    <property type="taxonomic scope" value="Bacteria"/>
</dbReference>
<dbReference type="AlphaFoldDB" id="K7S2K3"/>
<dbReference type="Proteomes" id="UP000000214">
    <property type="component" value="Chromosome"/>
</dbReference>
<dbReference type="EMBL" id="CP003493">
    <property type="protein sequence ID" value="AFV88787.1"/>
    <property type="molecule type" value="Genomic_DNA"/>
</dbReference>
<sequence>MDVCEGCGLDRDAITADEVIPRVRAGLSRFLGALAPGTPDLARRPAPGVWSVLEYSAHIRDVLLNQREGIIVALVEDGPVKQKMYREQRVDLGMYALETAAEISQSIEVAGRLFTNTFAVLSPEHLARTAVYAGQPRTLRWVGTQAVHEVEHHLADVRAQL</sequence>